<dbReference type="InterPro" id="IPR045272">
    <property type="entry name" value="ANXUR1/2-like"/>
</dbReference>
<keyword evidence="11" id="KW-0067">ATP-binding</keyword>
<evidence type="ECO:0000256" key="8">
    <source>
        <dbReference type="ARBA" id="ARBA00022729"/>
    </source>
</evidence>
<dbReference type="Pfam" id="PF00069">
    <property type="entry name" value="Pkinase"/>
    <property type="match status" value="1"/>
</dbReference>
<keyword evidence="4" id="KW-1003">Cell membrane</keyword>
<evidence type="ECO:0000313" key="19">
    <source>
        <dbReference type="Proteomes" id="UP001177003"/>
    </source>
</evidence>
<dbReference type="Gene3D" id="3.30.200.20">
    <property type="entry name" value="Phosphorylase Kinase, domain 1"/>
    <property type="match status" value="2"/>
</dbReference>
<dbReference type="GO" id="GO:0004714">
    <property type="term" value="F:transmembrane receptor protein tyrosine kinase activity"/>
    <property type="evidence" value="ECO:0007669"/>
    <property type="project" value="InterPro"/>
</dbReference>
<evidence type="ECO:0000256" key="10">
    <source>
        <dbReference type="ARBA" id="ARBA00022777"/>
    </source>
</evidence>
<evidence type="ECO:0000256" key="14">
    <source>
        <dbReference type="ARBA" id="ARBA00023170"/>
    </source>
</evidence>
<evidence type="ECO:0000256" key="11">
    <source>
        <dbReference type="ARBA" id="ARBA00022840"/>
    </source>
</evidence>
<dbReference type="GO" id="GO:0009506">
    <property type="term" value="C:plasmodesma"/>
    <property type="evidence" value="ECO:0007669"/>
    <property type="project" value="TreeGrafter"/>
</dbReference>
<sequence>MSSSRANLAKFLIPLEEIHLATQNFSSETLTGYGNVYRGELSERWQNRTAAFKRLKPLTSHQGEHHFLKELEMISSYNHENIIPFIGYCDEGKEMIIVSEYAINGSLAHHLHDPDKSSCLTWVQRLKICIGAARALEYLHSRLGESRHRNIKASNILLDDNMEAKVCDFGLSLLVDQKHQYVCDFALGANLYLDPVYKESGIVMRESDVYSFGVVMFEMLSGMLAYQRKSIGDNQQQTLINLVRRYYDDGLDILIDPQIRDQINSRSFHVFKEIAYQCISWNLKDRPTMDKIIKSIEESLDIQNNEANSVINPTQSYQHQNLENFLIPLKEIILVTENFSPQKCIGESGFTRVYKVQLSECWQNQTAAIKRFAQDNRQAEHEFHNELQMISSFHHQNIISFIGYCDESNEMVIVYEYATNGSLDNHLEDPQRSCCITWAHRLKICIGVARGLEYLHSGLGEDHIVIHRDIKSGNILLDDNMEAKICDFGLSLLVSRNRPQVYDAPAGTRYYMDPIYEESGIVKTESDVYSFGVVLLEILSGKPAYYRRTIGGDNQPQTMIHLVRRYYEDGLDILIDPAIRDEINIHSFRAFMKIVYRCISLNIKDRPTVKRIINRIEEARDIQLTMVVLVVCELVLELCHLTSPIPSRSPRRRTTTATTTCNFKIDPLTAAKPQIEASLCSPYPYDYNPANLTISSSTEETRCRKLTLISKRLLQPQLPLHSPNRYHLSTPLSINEKPMPSNSTSYRQKSLARESYSHRKISKSGHVVENETNLMMEKETLAKHNEIPTKAQLRLRWDNRSDEGRSSIEEGRNSV</sequence>
<dbReference type="PROSITE" id="PS50011">
    <property type="entry name" value="PROTEIN_KINASE_DOM"/>
    <property type="match status" value="2"/>
</dbReference>
<evidence type="ECO:0000256" key="4">
    <source>
        <dbReference type="ARBA" id="ARBA00022475"/>
    </source>
</evidence>
<dbReference type="Proteomes" id="UP001177003">
    <property type="component" value="Chromosome 0"/>
</dbReference>
<feature type="region of interest" description="Disordered" evidence="16">
    <location>
        <begin position="781"/>
        <end position="815"/>
    </location>
</feature>
<dbReference type="InterPro" id="IPR008271">
    <property type="entry name" value="Ser/Thr_kinase_AS"/>
</dbReference>
<organism evidence="18 19">
    <name type="scientific">Lactuca saligna</name>
    <name type="common">Willowleaf lettuce</name>
    <dbReference type="NCBI Taxonomy" id="75948"/>
    <lineage>
        <taxon>Eukaryota</taxon>
        <taxon>Viridiplantae</taxon>
        <taxon>Streptophyta</taxon>
        <taxon>Embryophyta</taxon>
        <taxon>Tracheophyta</taxon>
        <taxon>Spermatophyta</taxon>
        <taxon>Magnoliopsida</taxon>
        <taxon>eudicotyledons</taxon>
        <taxon>Gunneridae</taxon>
        <taxon>Pentapetalae</taxon>
        <taxon>asterids</taxon>
        <taxon>campanulids</taxon>
        <taxon>Asterales</taxon>
        <taxon>Asteraceae</taxon>
        <taxon>Cichorioideae</taxon>
        <taxon>Cichorieae</taxon>
        <taxon>Lactucinae</taxon>
        <taxon>Lactuca</taxon>
    </lineage>
</organism>
<feature type="compositionally biased region" description="Basic and acidic residues" evidence="16">
    <location>
        <begin position="795"/>
        <end position="815"/>
    </location>
</feature>
<evidence type="ECO:0000256" key="3">
    <source>
        <dbReference type="ARBA" id="ARBA00010217"/>
    </source>
</evidence>
<dbReference type="EMBL" id="OX465086">
    <property type="protein sequence ID" value="CAI9263035.1"/>
    <property type="molecule type" value="Genomic_DNA"/>
</dbReference>
<keyword evidence="9" id="KW-0547">Nucleotide-binding</keyword>
<evidence type="ECO:0000313" key="18">
    <source>
        <dbReference type="EMBL" id="CAI9263035.1"/>
    </source>
</evidence>
<evidence type="ECO:0000256" key="16">
    <source>
        <dbReference type="SAM" id="MobiDB-lite"/>
    </source>
</evidence>
<dbReference type="PROSITE" id="PS00108">
    <property type="entry name" value="PROTEIN_KINASE_ST"/>
    <property type="match status" value="1"/>
</dbReference>
<evidence type="ECO:0000256" key="12">
    <source>
        <dbReference type="ARBA" id="ARBA00022989"/>
    </source>
</evidence>
<dbReference type="Gene3D" id="1.10.510.10">
    <property type="entry name" value="Transferase(Phosphotransferase) domain 1"/>
    <property type="match status" value="2"/>
</dbReference>
<dbReference type="PANTHER" id="PTHR27003:SF359">
    <property type="entry name" value="SERINE_THREONINE-PROTEIN KINASE UNC-51-RELATED"/>
    <property type="match status" value="1"/>
</dbReference>
<keyword evidence="19" id="KW-1185">Reference proteome</keyword>
<gene>
    <name evidence="18" type="ORF">LSALG_LOCUS3739</name>
</gene>
<dbReference type="GO" id="GO:0004674">
    <property type="term" value="F:protein serine/threonine kinase activity"/>
    <property type="evidence" value="ECO:0007669"/>
    <property type="project" value="UniProtKB-KW"/>
</dbReference>
<reference evidence="18" key="1">
    <citation type="submission" date="2023-04" db="EMBL/GenBank/DDBJ databases">
        <authorList>
            <person name="Vijverberg K."/>
            <person name="Xiong W."/>
            <person name="Schranz E."/>
        </authorList>
    </citation>
    <scope>NUCLEOTIDE SEQUENCE</scope>
</reference>
<keyword evidence="7" id="KW-0812">Transmembrane</keyword>
<evidence type="ECO:0000256" key="5">
    <source>
        <dbReference type="ARBA" id="ARBA00022527"/>
    </source>
</evidence>
<dbReference type="Pfam" id="PF07714">
    <property type="entry name" value="PK_Tyr_Ser-Thr"/>
    <property type="match status" value="1"/>
</dbReference>
<evidence type="ECO:0000256" key="7">
    <source>
        <dbReference type="ARBA" id="ARBA00022692"/>
    </source>
</evidence>
<evidence type="ECO:0000256" key="6">
    <source>
        <dbReference type="ARBA" id="ARBA00022679"/>
    </source>
</evidence>
<evidence type="ECO:0000256" key="9">
    <source>
        <dbReference type="ARBA" id="ARBA00022741"/>
    </source>
</evidence>
<accession>A0AA35VBL2</accession>
<keyword evidence="13" id="KW-0472">Membrane</keyword>
<comment type="similarity">
    <text evidence="2">In the N-terminal section; belongs to the leguminous lectin family.</text>
</comment>
<keyword evidence="8" id="KW-0732">Signal</keyword>
<dbReference type="SMART" id="SM00220">
    <property type="entry name" value="S_TKc"/>
    <property type="match status" value="2"/>
</dbReference>
<dbReference type="GO" id="GO:0005886">
    <property type="term" value="C:plasma membrane"/>
    <property type="evidence" value="ECO:0007669"/>
    <property type="project" value="UniProtKB-SubCell"/>
</dbReference>
<dbReference type="PANTHER" id="PTHR27003">
    <property type="entry name" value="OS07G0166700 PROTEIN"/>
    <property type="match status" value="1"/>
</dbReference>
<keyword evidence="6" id="KW-0808">Transferase</keyword>
<evidence type="ECO:0000256" key="1">
    <source>
        <dbReference type="ARBA" id="ARBA00004251"/>
    </source>
</evidence>
<dbReference type="GO" id="GO:0002229">
    <property type="term" value="P:defense response to oomycetes"/>
    <property type="evidence" value="ECO:0007669"/>
    <property type="project" value="UniProtKB-ARBA"/>
</dbReference>
<evidence type="ECO:0000259" key="17">
    <source>
        <dbReference type="PROSITE" id="PS50011"/>
    </source>
</evidence>
<protein>
    <recommendedName>
        <fullName evidence="17">Protein kinase domain-containing protein</fullName>
    </recommendedName>
</protein>
<dbReference type="FunFam" id="3.30.200.20:FF:000039">
    <property type="entry name" value="receptor-like protein kinase FERONIA"/>
    <property type="match status" value="1"/>
</dbReference>
<evidence type="ECO:0000256" key="2">
    <source>
        <dbReference type="ARBA" id="ARBA00008536"/>
    </source>
</evidence>
<feature type="domain" description="Protein kinase" evidence="17">
    <location>
        <begin position="22"/>
        <end position="300"/>
    </location>
</feature>
<proteinExistence type="inferred from homology"/>
<dbReference type="GO" id="GO:0005524">
    <property type="term" value="F:ATP binding"/>
    <property type="evidence" value="ECO:0007669"/>
    <property type="project" value="UniProtKB-KW"/>
</dbReference>
<evidence type="ECO:0000256" key="13">
    <source>
        <dbReference type="ARBA" id="ARBA00023136"/>
    </source>
</evidence>
<dbReference type="InterPro" id="IPR001245">
    <property type="entry name" value="Ser-Thr/Tyr_kinase_cat_dom"/>
</dbReference>
<keyword evidence="10" id="KW-0418">Kinase</keyword>
<dbReference type="InterPro" id="IPR011009">
    <property type="entry name" value="Kinase-like_dom_sf"/>
</dbReference>
<feature type="domain" description="Protein kinase" evidence="17">
    <location>
        <begin position="339"/>
        <end position="624"/>
    </location>
</feature>
<keyword evidence="12" id="KW-1133">Transmembrane helix</keyword>
<dbReference type="InterPro" id="IPR000719">
    <property type="entry name" value="Prot_kinase_dom"/>
</dbReference>
<dbReference type="FunFam" id="1.10.510.10:FF:000240">
    <property type="entry name" value="Lectin-domain containing receptor kinase A4.3"/>
    <property type="match status" value="1"/>
</dbReference>
<comment type="similarity">
    <text evidence="3">In the C-terminal section; belongs to the protein kinase superfamily. Ser/Thr protein kinase family.</text>
</comment>
<keyword evidence="14" id="KW-0675">Receptor</keyword>
<dbReference type="SUPFAM" id="SSF56112">
    <property type="entry name" value="Protein kinase-like (PK-like)"/>
    <property type="match status" value="2"/>
</dbReference>
<comment type="subcellular location">
    <subcellularLocation>
        <location evidence="1">Cell membrane</location>
        <topology evidence="1">Single-pass type I membrane protein</topology>
    </subcellularLocation>
</comment>
<keyword evidence="15" id="KW-0325">Glycoprotein</keyword>
<feature type="region of interest" description="Disordered" evidence="16">
    <location>
        <begin position="731"/>
        <end position="761"/>
    </location>
</feature>
<name>A0AA35VBL2_LACSI</name>
<keyword evidence="5" id="KW-0723">Serine/threonine-protein kinase</keyword>
<evidence type="ECO:0000256" key="15">
    <source>
        <dbReference type="ARBA" id="ARBA00023180"/>
    </source>
</evidence>
<dbReference type="AlphaFoldDB" id="A0AA35VBL2"/>